<dbReference type="FunFam" id="3.40.50.300:FF:000216">
    <property type="entry name" value="Type VII secretion ATPase EccA"/>
    <property type="match status" value="2"/>
</dbReference>
<dbReference type="Pfam" id="PF17866">
    <property type="entry name" value="AAA_lid_6"/>
    <property type="match status" value="1"/>
</dbReference>
<dbReference type="CDD" id="cd00009">
    <property type="entry name" value="AAA"/>
    <property type="match status" value="2"/>
</dbReference>
<dbReference type="STRING" id="1283841.A0A084QSU2"/>
<dbReference type="PRINTS" id="PR00819">
    <property type="entry name" value="CBXCFQXSUPER"/>
</dbReference>
<dbReference type="Gene3D" id="3.40.50.300">
    <property type="entry name" value="P-loop containing nucleotide triphosphate hydrolases"/>
    <property type="match status" value="3"/>
</dbReference>
<feature type="domain" description="AAA+ ATPase" evidence="5">
    <location>
        <begin position="582"/>
        <end position="738"/>
    </location>
</feature>
<evidence type="ECO:0000256" key="3">
    <source>
        <dbReference type="ARBA" id="ARBA00022840"/>
    </source>
</evidence>
<dbReference type="EMBL" id="KL660277">
    <property type="protein sequence ID" value="KFA67027.1"/>
    <property type="molecule type" value="Genomic_DNA"/>
</dbReference>
<name>A0A084QSU2_STAC4</name>
<dbReference type="Proteomes" id="UP000028524">
    <property type="component" value="Unassembled WGS sequence"/>
</dbReference>
<feature type="compositionally biased region" description="Low complexity" evidence="4">
    <location>
        <begin position="135"/>
        <end position="149"/>
    </location>
</feature>
<feature type="region of interest" description="Disordered" evidence="4">
    <location>
        <begin position="134"/>
        <end position="155"/>
    </location>
</feature>
<dbReference type="InterPro" id="IPR027417">
    <property type="entry name" value="P-loop_NTPase"/>
</dbReference>
<dbReference type="OrthoDB" id="2423195at2759"/>
<dbReference type="InterPro" id="IPR003959">
    <property type="entry name" value="ATPase_AAA_core"/>
</dbReference>
<feature type="domain" description="AAA+ ATPase" evidence="5">
    <location>
        <begin position="303"/>
        <end position="463"/>
    </location>
</feature>
<organism evidence="6 7">
    <name type="scientific">Stachybotrys chlorohalonatus (strain IBT 40285)</name>
    <dbReference type="NCBI Taxonomy" id="1283841"/>
    <lineage>
        <taxon>Eukaryota</taxon>
        <taxon>Fungi</taxon>
        <taxon>Dikarya</taxon>
        <taxon>Ascomycota</taxon>
        <taxon>Pezizomycotina</taxon>
        <taxon>Sordariomycetes</taxon>
        <taxon>Hypocreomycetidae</taxon>
        <taxon>Hypocreales</taxon>
        <taxon>Stachybotryaceae</taxon>
        <taxon>Stachybotrys</taxon>
    </lineage>
</organism>
<dbReference type="OMA" id="YGDIPYE"/>
<dbReference type="HOGENOM" id="CLU_006450_1_0_1"/>
<feature type="region of interest" description="Disordered" evidence="4">
    <location>
        <begin position="785"/>
        <end position="809"/>
    </location>
</feature>
<feature type="compositionally biased region" description="Acidic residues" evidence="4">
    <location>
        <begin position="230"/>
        <end position="246"/>
    </location>
</feature>
<dbReference type="InParanoid" id="A0A084QSU2"/>
<evidence type="ECO:0000313" key="6">
    <source>
        <dbReference type="EMBL" id="KFA67027.1"/>
    </source>
</evidence>
<dbReference type="Pfam" id="PF00004">
    <property type="entry name" value="AAA"/>
    <property type="match status" value="2"/>
</dbReference>
<evidence type="ECO:0000259" key="5">
    <source>
        <dbReference type="SMART" id="SM00382"/>
    </source>
</evidence>
<dbReference type="GO" id="GO:0005524">
    <property type="term" value="F:ATP binding"/>
    <property type="evidence" value="ECO:0007669"/>
    <property type="project" value="UniProtKB-KW"/>
</dbReference>
<evidence type="ECO:0000256" key="2">
    <source>
        <dbReference type="ARBA" id="ARBA00022741"/>
    </source>
</evidence>
<dbReference type="GO" id="GO:0016887">
    <property type="term" value="F:ATP hydrolysis activity"/>
    <property type="evidence" value="ECO:0007669"/>
    <property type="project" value="InterPro"/>
</dbReference>
<evidence type="ECO:0000313" key="7">
    <source>
        <dbReference type="Proteomes" id="UP000028524"/>
    </source>
</evidence>
<dbReference type="Gene3D" id="1.10.8.60">
    <property type="match status" value="1"/>
</dbReference>
<feature type="region of interest" description="Disordered" evidence="4">
    <location>
        <begin position="180"/>
        <end position="199"/>
    </location>
</feature>
<comment type="similarity">
    <text evidence="1">Belongs to the CbxX/CfxQ family.</text>
</comment>
<protein>
    <recommendedName>
        <fullName evidence="5">AAA+ ATPase domain-containing protein</fullName>
    </recommendedName>
</protein>
<dbReference type="PANTHER" id="PTHR43392:SF2">
    <property type="entry name" value="AAA-TYPE ATPASE FAMILY PROTEIN _ ANKYRIN REPEAT FAMILY PROTEIN"/>
    <property type="match status" value="1"/>
</dbReference>
<feature type="compositionally biased region" description="Basic and acidic residues" evidence="4">
    <location>
        <begin position="790"/>
        <end position="803"/>
    </location>
</feature>
<feature type="compositionally biased region" description="Acidic residues" evidence="4">
    <location>
        <begin position="180"/>
        <end position="190"/>
    </location>
</feature>
<dbReference type="InterPro" id="IPR003593">
    <property type="entry name" value="AAA+_ATPase"/>
</dbReference>
<dbReference type="InterPro" id="IPR050773">
    <property type="entry name" value="CbxX/CfxQ_RuBisCO_ESX"/>
</dbReference>
<keyword evidence="2" id="KW-0547">Nucleotide-binding</keyword>
<dbReference type="PANTHER" id="PTHR43392">
    <property type="entry name" value="AAA-TYPE ATPASE FAMILY PROTEIN / ANKYRIN REPEAT FAMILY PROTEIN"/>
    <property type="match status" value="1"/>
</dbReference>
<dbReference type="AlphaFoldDB" id="A0A084QSU2"/>
<proteinExistence type="inferred from homology"/>
<keyword evidence="7" id="KW-1185">Reference proteome</keyword>
<evidence type="ECO:0000256" key="1">
    <source>
        <dbReference type="ARBA" id="ARBA00010378"/>
    </source>
</evidence>
<dbReference type="SUPFAM" id="SSF52540">
    <property type="entry name" value="P-loop containing nucleoside triphosphate hydrolases"/>
    <property type="match status" value="3"/>
</dbReference>
<feature type="region of interest" description="Disordered" evidence="4">
    <location>
        <begin position="223"/>
        <end position="249"/>
    </location>
</feature>
<sequence>MERQPNAPSLPASALSSSLHNRYLPRAKLFESTDAAFSVSWLLGLQPPPPPPPHVQAQAVARNPPEWAKHLSTADPTFSVSWLLGLQPRPATTGPPWAKQYQTDDADFLVSRLLGLIPASGALLQKRSGKLLNVAGSPSEAGTSTTSSESDADSENVDWQHDFNEAGYFLAQLYGDCPYVDDDSEDDSGTDDSSQAVHDSVTLDPEFLDLCERLEDLLDEIEASSSADQSDTESIDGISPEDCEDDSPARSEWLRQKTVELAENTYLDRLMSLTGLEETKALFLHAKAKMQAAIRRGTDLDKENFDIAIIGNEGTGKSTVARLYASFLLSLGVIKKTKTHTGVIEHFSTYNFSKTTALDTMRNICMAWGGCIVVLDDCQLLNRDEVNLWNFYMRSRELPGKVVIILAGDYDSGFSNVLNYSAEVEKHFQLLTLPNYKPEELQEIYLRMFRKWFDKKMELERGEDDRNIKILTQRITAKKVDDKSFANIWVIKKAFIDACRRQVERFRQARAQGKYLEDYRMTKEDILGTKPLMSLDASPAWKELQTLVGIDGVKQSIESVLNQVRQNHDREMAGQDMLPISANRVFLGPPGTGKTTVARLYGQILSDLGLLSKGKLVLKNPADLIDRYIGGSESNTKEALQAAAGGVLIIDDAHMLDPGTEDTGHDKNGDFRGGILDTIVAEVSGGPGEDRCVILCGYQDKMEQMYQNCNPGFARRFPLGDAFVFTNFDRETLGKILDLKLQQRNLKITDKGREVAVSILDRASGRPNFGNGGEVETLVMKGVSGRTQRMSKDESTNADRHNVPLEPQDFDADWDRHTRAVANTRALFKDFVGYEDIVSKFESYQYIAQGMRLRGIDPRPYIPFTYVFKGPPGTGKTSTARKLGQIFYDMGFLSAPDVVEVSASQLVGEYCGQTGPKTVRLLQSAIGKVLFIDEAYRLAGDKFMEDAVSELVDAVTKPQYQRKMVIVLAGYEEDMERLMKTNHGLRSRFPTEFMFRPMRVEQCMEQLRHVVGHVGITIQLTMAMDGVTRNTLTNSLNRMMLEKGWASGRSVETLGEKIIGHVFKECAIKGYTGRELHLTGRELVIILGASTAAANGHRGGVSGGMGARQVMTLRDLEGYE</sequence>
<feature type="domain" description="AAA+ ATPase" evidence="5">
    <location>
        <begin position="862"/>
        <end position="999"/>
    </location>
</feature>
<gene>
    <name evidence="6" type="ORF">S40285_05137</name>
</gene>
<reference evidence="6 7" key="1">
    <citation type="journal article" date="2014" name="BMC Genomics">
        <title>Comparative genome sequencing reveals chemotype-specific gene clusters in the toxigenic black mold Stachybotrys.</title>
        <authorList>
            <person name="Semeiks J."/>
            <person name="Borek D."/>
            <person name="Otwinowski Z."/>
            <person name="Grishin N.V."/>
        </authorList>
    </citation>
    <scope>NUCLEOTIDE SEQUENCE [LARGE SCALE GENOMIC DNA]</scope>
    <source>
        <strain evidence="6 7">IBT 40285</strain>
    </source>
</reference>
<dbReference type="InterPro" id="IPR041627">
    <property type="entry name" value="AAA_lid_6"/>
</dbReference>
<dbReference type="SMART" id="SM00382">
    <property type="entry name" value="AAA"/>
    <property type="match status" value="3"/>
</dbReference>
<dbReference type="InterPro" id="IPR000641">
    <property type="entry name" value="CbxX/CfxQ"/>
</dbReference>
<accession>A0A084QSU2</accession>
<keyword evidence="3" id="KW-0067">ATP-binding</keyword>
<evidence type="ECO:0000256" key="4">
    <source>
        <dbReference type="SAM" id="MobiDB-lite"/>
    </source>
</evidence>